<feature type="region of interest" description="Disordered" evidence="1">
    <location>
        <begin position="148"/>
        <end position="168"/>
    </location>
</feature>
<protein>
    <submittedName>
        <fullName evidence="3">Uncharacterized protein</fullName>
    </submittedName>
</protein>
<feature type="compositionally biased region" description="Pro residues" evidence="1">
    <location>
        <begin position="1"/>
        <end position="12"/>
    </location>
</feature>
<keyword evidence="2" id="KW-1133">Transmembrane helix</keyword>
<dbReference type="AlphaFoldDB" id="A0AAU7CPM8"/>
<evidence type="ECO:0000313" key="3">
    <source>
        <dbReference type="EMBL" id="XBH07077.1"/>
    </source>
</evidence>
<gene>
    <name evidence="3" type="ORF">V5E97_13855</name>
</gene>
<name>A0AAU7CPM8_9BACT</name>
<keyword evidence="2" id="KW-0472">Membrane</keyword>
<feature type="compositionally biased region" description="Gly residues" evidence="1">
    <location>
        <begin position="156"/>
        <end position="168"/>
    </location>
</feature>
<organism evidence="3">
    <name type="scientific">Singulisphaera sp. Ch08</name>
    <dbReference type="NCBI Taxonomy" id="3120278"/>
    <lineage>
        <taxon>Bacteria</taxon>
        <taxon>Pseudomonadati</taxon>
        <taxon>Planctomycetota</taxon>
        <taxon>Planctomycetia</taxon>
        <taxon>Isosphaerales</taxon>
        <taxon>Isosphaeraceae</taxon>
        <taxon>Singulisphaera</taxon>
    </lineage>
</organism>
<sequence length="315" mass="32928">MTPSSTPAPPQEGRPEPQVRGESIYDRVTSLLMAIVIGALLVVGWLGLVYATNQAYASRVTAPLEIVDVFGGGGGSPDGTAGSTEKIDVAGAEVAAQASNNEEVAGDFEEPSVQETPSAMLDAVADAGQSLAEVDLGAVMPTGGAVASGRRASKIGTGGPGLGLGPGDGGVPREQRWSIVYNPGQTPDEYARQLDALKVELAVVSGNNQLTYVSNFSNATPTTRRGSGQGDDRLYFLWQGRGRKASDVALLQKAGIEVGEGVVIQFYPKQVENTLAQLEVRFRGKQPAEIRVTRFSVVPKGDGYGFAVLAQETLH</sequence>
<reference evidence="3" key="1">
    <citation type="submission" date="2024-05" db="EMBL/GenBank/DDBJ databases">
        <title>Planctomycetes of the genus Singulisphaera possess chitinolytic capabilities.</title>
        <authorList>
            <person name="Ivanova A."/>
        </authorList>
    </citation>
    <scope>NUCLEOTIDE SEQUENCE</scope>
    <source>
        <strain evidence="3">Ch08T</strain>
    </source>
</reference>
<feature type="region of interest" description="Disordered" evidence="1">
    <location>
        <begin position="1"/>
        <end position="20"/>
    </location>
</feature>
<dbReference type="RefSeq" id="WP_406699923.1">
    <property type="nucleotide sequence ID" value="NZ_CP155447.1"/>
</dbReference>
<proteinExistence type="predicted"/>
<accession>A0AAU7CPM8</accession>
<dbReference type="EMBL" id="CP155447">
    <property type="protein sequence ID" value="XBH07077.1"/>
    <property type="molecule type" value="Genomic_DNA"/>
</dbReference>
<evidence type="ECO:0000256" key="1">
    <source>
        <dbReference type="SAM" id="MobiDB-lite"/>
    </source>
</evidence>
<feature type="transmembrane region" description="Helical" evidence="2">
    <location>
        <begin position="31"/>
        <end position="51"/>
    </location>
</feature>
<evidence type="ECO:0000256" key="2">
    <source>
        <dbReference type="SAM" id="Phobius"/>
    </source>
</evidence>
<keyword evidence="2" id="KW-0812">Transmembrane</keyword>